<protein>
    <submittedName>
        <fullName evidence="2">Sulfotransferase</fullName>
    </submittedName>
</protein>
<keyword evidence="1" id="KW-0808">Transferase</keyword>
<evidence type="ECO:0000256" key="1">
    <source>
        <dbReference type="ARBA" id="ARBA00022679"/>
    </source>
</evidence>
<dbReference type="GO" id="GO:0008146">
    <property type="term" value="F:sulfotransferase activity"/>
    <property type="evidence" value="ECO:0007669"/>
    <property type="project" value="InterPro"/>
</dbReference>
<evidence type="ECO:0000313" key="2">
    <source>
        <dbReference type="EMBL" id="AFZ47930.1"/>
    </source>
</evidence>
<dbReference type="PANTHER" id="PTHR10605:SF56">
    <property type="entry name" value="BIFUNCTIONAL HEPARAN SULFATE N-DEACETYLASE_N-SULFOTRANSFERASE"/>
    <property type="match status" value="1"/>
</dbReference>
<dbReference type="AlphaFoldDB" id="K9YNE0"/>
<organism evidence="2 3">
    <name type="scientific">Cyanobacterium stanieri (strain ATCC 29140 / PCC 7202)</name>
    <dbReference type="NCBI Taxonomy" id="292563"/>
    <lineage>
        <taxon>Bacteria</taxon>
        <taxon>Bacillati</taxon>
        <taxon>Cyanobacteriota</taxon>
        <taxon>Cyanophyceae</taxon>
        <taxon>Oscillatoriophycideae</taxon>
        <taxon>Chroococcales</taxon>
        <taxon>Geminocystaceae</taxon>
        <taxon>Cyanobacterium</taxon>
    </lineage>
</organism>
<sequence length="303" mass="35510">MVMPNFIVIGAAKSGTSSLYYYLKQHPEIYMPASRDNKEPDFFTLEGESIQRMGPNGLFTMKNAITDLDSYQQLFAEVKDERAIGEASTSYIYSEKASQRIKYYMPNAKIIAILRDPAERAFSHFLFSLSNGREPIPNFAKTLAQEEKRIANNWSFQWHHKQRGFYYAQLKRYYDIFDSNQIRVYLFEDIKNKPLELTQDIFEFLEVDPSFEANVKKRHNPTSVPKNQTLNTLLNRPNPLKDTIKYFLPINLRKGIADNLKKKNLGKPELSTKIRKQLIDEYREDILQLQDLINRDLSTWLEV</sequence>
<dbReference type="Pfam" id="PF13469">
    <property type="entry name" value="Sulfotransfer_3"/>
    <property type="match status" value="1"/>
</dbReference>
<dbReference type="PATRIC" id="fig|292563.3.peg.2068"/>
<dbReference type="eggNOG" id="COG4424">
    <property type="taxonomic scope" value="Bacteria"/>
</dbReference>
<dbReference type="Gene3D" id="3.40.50.300">
    <property type="entry name" value="P-loop containing nucleotide triphosphate hydrolases"/>
    <property type="match status" value="1"/>
</dbReference>
<keyword evidence="3" id="KW-1185">Reference proteome</keyword>
<dbReference type="SUPFAM" id="SSF52540">
    <property type="entry name" value="P-loop containing nucleoside triphosphate hydrolases"/>
    <property type="match status" value="1"/>
</dbReference>
<dbReference type="STRING" id="292563.Cyast_1977"/>
<reference evidence="3" key="1">
    <citation type="journal article" date="2013" name="Proc. Natl. Acad. Sci. U.S.A.">
        <title>Improving the coverage of the cyanobacterial phylum using diversity-driven genome sequencing.</title>
        <authorList>
            <person name="Shih P.M."/>
            <person name="Wu D."/>
            <person name="Latifi A."/>
            <person name="Axen S.D."/>
            <person name="Fewer D.P."/>
            <person name="Talla E."/>
            <person name="Calteau A."/>
            <person name="Cai F."/>
            <person name="Tandeau de Marsac N."/>
            <person name="Rippka R."/>
            <person name="Herdman M."/>
            <person name="Sivonen K."/>
            <person name="Coursin T."/>
            <person name="Laurent T."/>
            <person name="Goodwin L."/>
            <person name="Nolan M."/>
            <person name="Davenport K.W."/>
            <person name="Han C.S."/>
            <person name="Rubin E.M."/>
            <person name="Eisen J.A."/>
            <person name="Woyke T."/>
            <person name="Gugger M."/>
            <person name="Kerfeld C.A."/>
        </authorList>
    </citation>
    <scope>NUCLEOTIDE SEQUENCE [LARGE SCALE GENOMIC DNA]</scope>
    <source>
        <strain evidence="3">ATCC 29140 / PCC 7202</strain>
    </source>
</reference>
<dbReference type="EMBL" id="CP003940">
    <property type="protein sequence ID" value="AFZ47930.1"/>
    <property type="molecule type" value="Genomic_DNA"/>
</dbReference>
<dbReference type="HOGENOM" id="CLU_017703_1_1_3"/>
<dbReference type="InterPro" id="IPR037359">
    <property type="entry name" value="NST/OST"/>
</dbReference>
<dbReference type="InterPro" id="IPR027417">
    <property type="entry name" value="P-loop_NTPase"/>
</dbReference>
<gene>
    <name evidence="2" type="ordered locus">Cyast_1977</name>
</gene>
<accession>K9YNE0</accession>
<evidence type="ECO:0000313" key="3">
    <source>
        <dbReference type="Proteomes" id="UP000010483"/>
    </source>
</evidence>
<dbReference type="PANTHER" id="PTHR10605">
    <property type="entry name" value="HEPARAN SULFATE SULFOTRANSFERASE"/>
    <property type="match status" value="1"/>
</dbReference>
<dbReference type="Proteomes" id="UP000010483">
    <property type="component" value="Chromosome"/>
</dbReference>
<dbReference type="KEGG" id="csn:Cyast_1977"/>
<proteinExistence type="predicted"/>
<name>K9YNE0_CYASC</name>
<dbReference type="BioCyc" id="CSTA292563:G1353-1984-MONOMER"/>